<dbReference type="EMBL" id="QFFJ01000001">
    <property type="protein sequence ID" value="RBL91624.1"/>
    <property type="molecule type" value="Genomic_DNA"/>
</dbReference>
<name>A0A365Y128_9BACT</name>
<keyword evidence="3" id="KW-1185">Reference proteome</keyword>
<evidence type="ECO:0000313" key="2">
    <source>
        <dbReference type="EMBL" id="RBL91624.1"/>
    </source>
</evidence>
<reference evidence="2 3" key="1">
    <citation type="submission" date="2018-05" db="EMBL/GenBank/DDBJ databases">
        <title>Chitinophaga sp. K3CV102501T nov., isolated from isolated from a monsoon evergreen broad-leaved forest soil.</title>
        <authorList>
            <person name="Lv Y."/>
        </authorList>
    </citation>
    <scope>NUCLEOTIDE SEQUENCE [LARGE SCALE GENOMIC DNA]</scope>
    <source>
        <strain evidence="2 3">GDMCC 1.1325</strain>
    </source>
</reference>
<proteinExistence type="predicted"/>
<organism evidence="2 3">
    <name type="scientific">Chitinophaga flava</name>
    <dbReference type="NCBI Taxonomy" id="2259036"/>
    <lineage>
        <taxon>Bacteria</taxon>
        <taxon>Pseudomonadati</taxon>
        <taxon>Bacteroidota</taxon>
        <taxon>Chitinophagia</taxon>
        <taxon>Chitinophagales</taxon>
        <taxon>Chitinophagaceae</taxon>
        <taxon>Chitinophaga</taxon>
    </lineage>
</organism>
<dbReference type="AlphaFoldDB" id="A0A365Y128"/>
<accession>A0A365Y128</accession>
<sequence>MYLLLLFSCSLSAYAQQSAPLSVEVARAELRSRQIISPAPEAAELGKYGNAPVSLYTGTPDVSIPIYTLQGNNLSIALSLHFDAGGFRPQDAPTWVGQNWSLFAGGVITRVVRGNPDDYRYTTLNLPPAGNFFSLQDTLQQIKKGELEMEPDHYYYNFDQYTGKFIVTPSGQVVTKTRNMMDIRFDSSEITITDDKGNRYRFADRESTRMELGDDPYPDSATVRTYHYISSWYLTSIFAANGHEKLYFDYDSTGEYPIDLQNTNNAAVTRSYATIRHYDSTGMTITNAVDSNLNDYTGPFTYSTRKFLKKISLVRDDSLIAFISLKATADIDSSGGRKLDTIAVYNAIGGNPQLVKQYQLGYGYYANPENSFTKTRLRLDSLQELAVRQDVASPPPHLFFYNMNATMPERFSKSIDHWGFYNRANNLSLVPNVKIISPVNPSDSIIGGNANREPDLAGSSYAMINKIIYPTGGYTTLGYELHTTLNQNQTIRTLGGVRIKYIADYAFPGKPAKVKVYTYLNDFNYDYLSGRSDESFPAYLVKSSYNNRDQDTLSGDYLQSQTNYTVTANGSFGLGAFQGKHVGYIEVSEYLKDSSNNSGFGRTLYKYQLGNVNTADEDIANGALILLQLYNRIGVLRYELASTYTYNTISTFSSTQVKPALSQTNEVLWCKTQDSAGKPLYKAYTVLNGQPPGCIDSRNYPTALNANTYAFKAQERYLSKQVERRADDLSSVMIKITIEYTYGNPLHIYPTAIDRYGYHKRVITRKKYVADYTGPAGPNDAGIPLMQAKHCLGAEVESYDYRTVGDGSTKRVISGMINYYSVDLMPVKQLGIEAIKPLTTILESALTAGGLTFDPAYKPQVYFTYQNGALASRQKHMGAITRYLRGYNNSYTVAEMIVGNLVPAVYYNFEDDGQAWYGSQLTGYKITDTVAYSGNRSGVLSADSMILIPTYNRRAALKLSFWLHSGSIVVKQGVVTLTPSFTGPTRNGWTYYEYQFDGANGNVQLIGDSTIIDELRFTSYDATIATYTYAPLVGTTSSSSSNNRTIFYEYDGLNRLVNIRDENKSILKNFKYNYGPGIPVDIPH</sequence>
<evidence type="ECO:0008006" key="4">
    <source>
        <dbReference type="Google" id="ProtNLM"/>
    </source>
</evidence>
<feature type="chain" id="PRO_5016726945" description="Sugar-binding protein" evidence="1">
    <location>
        <begin position="16"/>
        <end position="1084"/>
    </location>
</feature>
<comment type="caution">
    <text evidence="2">The sequence shown here is derived from an EMBL/GenBank/DDBJ whole genome shotgun (WGS) entry which is preliminary data.</text>
</comment>
<gene>
    <name evidence="2" type="ORF">DF182_03135</name>
</gene>
<evidence type="ECO:0000313" key="3">
    <source>
        <dbReference type="Proteomes" id="UP000253410"/>
    </source>
</evidence>
<dbReference type="Proteomes" id="UP000253410">
    <property type="component" value="Unassembled WGS sequence"/>
</dbReference>
<evidence type="ECO:0000256" key="1">
    <source>
        <dbReference type="SAM" id="SignalP"/>
    </source>
</evidence>
<protein>
    <recommendedName>
        <fullName evidence="4">Sugar-binding protein</fullName>
    </recommendedName>
</protein>
<keyword evidence="1" id="KW-0732">Signal</keyword>
<feature type="signal peptide" evidence="1">
    <location>
        <begin position="1"/>
        <end position="15"/>
    </location>
</feature>